<dbReference type="InterPro" id="IPR035418">
    <property type="entry name" value="AraC-bd_2"/>
</dbReference>
<dbReference type="Pfam" id="PF12833">
    <property type="entry name" value="HTH_18"/>
    <property type="match status" value="1"/>
</dbReference>
<name>A0A250DG01_9BURK</name>
<dbReference type="InterPro" id="IPR018060">
    <property type="entry name" value="HTH_AraC"/>
</dbReference>
<keyword evidence="1" id="KW-0805">Transcription regulation</keyword>
<dbReference type="AlphaFoldDB" id="A0A250DG01"/>
<dbReference type="GO" id="GO:0043565">
    <property type="term" value="F:sequence-specific DNA binding"/>
    <property type="evidence" value="ECO:0007669"/>
    <property type="project" value="InterPro"/>
</dbReference>
<dbReference type="GO" id="GO:0003700">
    <property type="term" value="F:DNA-binding transcription factor activity"/>
    <property type="evidence" value="ECO:0007669"/>
    <property type="project" value="InterPro"/>
</dbReference>
<dbReference type="Pfam" id="PF14525">
    <property type="entry name" value="AraC_binding_2"/>
    <property type="match status" value="1"/>
</dbReference>
<dbReference type="EMBL" id="CP023284">
    <property type="protein sequence ID" value="ATA52913.1"/>
    <property type="molecule type" value="Genomic_DNA"/>
</dbReference>
<reference evidence="5 6" key="1">
    <citation type="submission" date="2017-09" db="EMBL/GenBank/DDBJ databases">
        <title>The diverse metabolic capabilities of V. boronicumulans make it an excellent choice for continued studies on novel biodegradation.</title>
        <authorList>
            <person name="Sun S."/>
        </authorList>
    </citation>
    <scope>NUCLEOTIDE SEQUENCE [LARGE SCALE GENOMIC DNA]</scope>
    <source>
        <strain evidence="5 6">J1</strain>
    </source>
</reference>
<keyword evidence="3" id="KW-0804">Transcription</keyword>
<evidence type="ECO:0000313" key="6">
    <source>
        <dbReference type="Proteomes" id="UP000217154"/>
    </source>
</evidence>
<dbReference type="InterPro" id="IPR050204">
    <property type="entry name" value="AraC_XylS_family_regulators"/>
</dbReference>
<dbReference type="PRINTS" id="PR00032">
    <property type="entry name" value="HTHARAC"/>
</dbReference>
<evidence type="ECO:0000256" key="1">
    <source>
        <dbReference type="ARBA" id="ARBA00023015"/>
    </source>
</evidence>
<dbReference type="KEGG" id="vbo:CKY39_06590"/>
<keyword evidence="2 5" id="KW-0238">DNA-binding</keyword>
<gene>
    <name evidence="5" type="ORF">CKY39_06590</name>
</gene>
<accession>A0A250DG01</accession>
<dbReference type="InterPro" id="IPR018062">
    <property type="entry name" value="HTH_AraC-typ_CS"/>
</dbReference>
<proteinExistence type="predicted"/>
<evidence type="ECO:0000256" key="3">
    <source>
        <dbReference type="ARBA" id="ARBA00023163"/>
    </source>
</evidence>
<dbReference type="InterPro" id="IPR009057">
    <property type="entry name" value="Homeodomain-like_sf"/>
</dbReference>
<dbReference type="PROSITE" id="PS00041">
    <property type="entry name" value="HTH_ARAC_FAMILY_1"/>
    <property type="match status" value="1"/>
</dbReference>
<evidence type="ECO:0000313" key="5">
    <source>
        <dbReference type="EMBL" id="ATA52913.1"/>
    </source>
</evidence>
<dbReference type="SUPFAM" id="SSF46689">
    <property type="entry name" value="Homeodomain-like"/>
    <property type="match status" value="1"/>
</dbReference>
<evidence type="ECO:0000259" key="4">
    <source>
        <dbReference type="PROSITE" id="PS01124"/>
    </source>
</evidence>
<sequence>MTASLLLSTDAIPPKERGPLWCEWVWRHFGGLGSDLYGDSDFDGHLASSHAGDVILTRLEANRHRVLRTPQMARLSDAPYLKIVAPWQGSAEVTQRGRAAAVRAGGWTLYDTTLDYTVANPERSDHLIVMLPKDQIASPALPLGDLVARRIGGDSGISRVALETMRNTYLELPHMSEAAARGAGELLIQLVRLSLMELAGRSTAQTQREALKDRIHRHVAQNLRDPALSIDGMALALRCSKRLLHQAFAGDDDTLTGYIQHQRLAASIRDLIDPANAARSITDIALGAGFGNLSHFSRVFRAYTGGSPSEFRRQAMVPR</sequence>
<evidence type="ECO:0000256" key="2">
    <source>
        <dbReference type="ARBA" id="ARBA00023125"/>
    </source>
</evidence>
<dbReference type="PANTHER" id="PTHR46796:SF6">
    <property type="entry name" value="ARAC SUBFAMILY"/>
    <property type="match status" value="1"/>
</dbReference>
<dbReference type="Proteomes" id="UP000217154">
    <property type="component" value="Chromosome"/>
</dbReference>
<feature type="domain" description="HTH araC/xylS-type" evidence="4">
    <location>
        <begin position="213"/>
        <end position="314"/>
    </location>
</feature>
<dbReference type="PANTHER" id="PTHR46796">
    <property type="entry name" value="HTH-TYPE TRANSCRIPTIONAL ACTIVATOR RHAS-RELATED"/>
    <property type="match status" value="1"/>
</dbReference>
<dbReference type="RefSeq" id="WP_095743866.1">
    <property type="nucleotide sequence ID" value="NZ_CP023284.1"/>
</dbReference>
<protein>
    <submittedName>
        <fullName evidence="5">DNA-binding protein</fullName>
    </submittedName>
</protein>
<dbReference type="SMART" id="SM00342">
    <property type="entry name" value="HTH_ARAC"/>
    <property type="match status" value="1"/>
</dbReference>
<dbReference type="InterPro" id="IPR020449">
    <property type="entry name" value="Tscrpt_reg_AraC-type_HTH"/>
</dbReference>
<organism evidence="5 6">
    <name type="scientific">Variovorax boronicumulans</name>
    <dbReference type="NCBI Taxonomy" id="436515"/>
    <lineage>
        <taxon>Bacteria</taxon>
        <taxon>Pseudomonadati</taxon>
        <taxon>Pseudomonadota</taxon>
        <taxon>Betaproteobacteria</taxon>
        <taxon>Burkholderiales</taxon>
        <taxon>Comamonadaceae</taxon>
        <taxon>Variovorax</taxon>
    </lineage>
</organism>
<dbReference type="PROSITE" id="PS01124">
    <property type="entry name" value="HTH_ARAC_FAMILY_2"/>
    <property type="match status" value="1"/>
</dbReference>
<dbReference type="Gene3D" id="1.10.10.60">
    <property type="entry name" value="Homeodomain-like"/>
    <property type="match status" value="1"/>
</dbReference>